<reference evidence="1 2" key="1">
    <citation type="journal article" date="2018" name="Nat. Biotechnol.">
        <title>A standardized bacterial taxonomy based on genome phylogeny substantially revises the tree of life.</title>
        <authorList>
            <person name="Parks D.H."/>
            <person name="Chuvochina M."/>
            <person name="Waite D.W."/>
            <person name="Rinke C."/>
            <person name="Skarshewski A."/>
            <person name="Chaumeil P.A."/>
            <person name="Hugenholtz P."/>
        </authorList>
    </citation>
    <scope>NUCLEOTIDE SEQUENCE [LARGE SCALE GENOMIC DNA]</scope>
    <source>
        <strain evidence="1">UBA10707</strain>
    </source>
</reference>
<sequence length="89" mass="10093">MYKKFIQINVGFSTGRYYYAWTFNPEAGSNPIRSKQGLSAVLKVSFLPFFSCSSHSFFIFFSSGVPAIRCMAIRYIERLGALHLIKPAL</sequence>
<comment type="caution">
    <text evidence="1">The sequence shown here is derived from an EMBL/GenBank/DDBJ whole genome shotgun (WGS) entry which is preliminary data.</text>
</comment>
<gene>
    <name evidence="1" type="ORF">DD666_09280</name>
</gene>
<protein>
    <submittedName>
        <fullName evidence="1">Uncharacterized protein</fullName>
    </submittedName>
</protein>
<evidence type="ECO:0000313" key="1">
    <source>
        <dbReference type="EMBL" id="HBP29592.1"/>
    </source>
</evidence>
<evidence type="ECO:0000313" key="2">
    <source>
        <dbReference type="Proteomes" id="UP000264036"/>
    </source>
</evidence>
<dbReference type="AlphaFoldDB" id="A0A356LFA0"/>
<name>A0A356LFA0_9BURK</name>
<dbReference type="EMBL" id="DOEK01000025">
    <property type="protein sequence ID" value="HBP29592.1"/>
    <property type="molecule type" value="Genomic_DNA"/>
</dbReference>
<accession>A0A356LFA0</accession>
<proteinExistence type="predicted"/>
<dbReference type="Proteomes" id="UP000264036">
    <property type="component" value="Unassembled WGS sequence"/>
</dbReference>
<organism evidence="1 2">
    <name type="scientific">Advenella kashmirensis</name>
    <dbReference type="NCBI Taxonomy" id="310575"/>
    <lineage>
        <taxon>Bacteria</taxon>
        <taxon>Pseudomonadati</taxon>
        <taxon>Pseudomonadota</taxon>
        <taxon>Betaproteobacteria</taxon>
        <taxon>Burkholderiales</taxon>
        <taxon>Alcaligenaceae</taxon>
    </lineage>
</organism>